<dbReference type="GO" id="GO:0009289">
    <property type="term" value="C:pilus"/>
    <property type="evidence" value="ECO:0007669"/>
    <property type="project" value="UniProtKB-SubCell"/>
</dbReference>
<gene>
    <name evidence="8" type="ORF">ES815_20435</name>
</gene>
<evidence type="ECO:0000256" key="4">
    <source>
        <dbReference type="ARBA" id="ARBA00023263"/>
    </source>
</evidence>
<feature type="transmembrane region" description="Helical" evidence="5">
    <location>
        <begin position="12"/>
        <end position="31"/>
    </location>
</feature>
<keyword evidence="5" id="KW-1133">Transmembrane helix</keyword>
<dbReference type="EMBL" id="CP035382">
    <property type="protein sequence ID" value="QDK20543.1"/>
    <property type="molecule type" value="Genomic_DNA"/>
</dbReference>
<dbReference type="AlphaFoldDB" id="A0AAP9DCY7"/>
<protein>
    <submittedName>
        <fullName evidence="8">Type 1 fimbrial protein</fullName>
    </submittedName>
</protein>
<evidence type="ECO:0000256" key="3">
    <source>
        <dbReference type="ARBA" id="ARBA00022729"/>
    </source>
</evidence>
<dbReference type="InterPro" id="IPR050263">
    <property type="entry name" value="Bact_Fimbrial_Adh_Pro"/>
</dbReference>
<dbReference type="PANTHER" id="PTHR33420:SF12">
    <property type="entry name" value="FIMBRIN-LIKE PROTEIN FIMI-RELATED"/>
    <property type="match status" value="1"/>
</dbReference>
<feature type="domain" description="Fimbrial-type adhesion" evidence="6">
    <location>
        <begin position="216"/>
        <end position="357"/>
    </location>
</feature>
<dbReference type="Pfam" id="PF00419">
    <property type="entry name" value="Fimbrial"/>
    <property type="match status" value="1"/>
</dbReference>
<dbReference type="Gene3D" id="2.60.40.3310">
    <property type="match status" value="1"/>
</dbReference>
<comment type="subcellular location">
    <subcellularLocation>
        <location evidence="1">Fimbrium</location>
    </subcellularLocation>
</comment>
<proteinExistence type="inferred from homology"/>
<evidence type="ECO:0000256" key="1">
    <source>
        <dbReference type="ARBA" id="ARBA00004561"/>
    </source>
</evidence>
<dbReference type="Gene3D" id="2.60.40.1090">
    <property type="entry name" value="Fimbrial-type adhesion domain"/>
    <property type="match status" value="1"/>
</dbReference>
<dbReference type="PANTHER" id="PTHR33420">
    <property type="entry name" value="FIMBRIAL SUBUNIT ELFA-RELATED"/>
    <property type="match status" value="1"/>
</dbReference>
<evidence type="ECO:0000259" key="7">
    <source>
        <dbReference type="Pfam" id="PF22003"/>
    </source>
</evidence>
<evidence type="ECO:0000256" key="2">
    <source>
        <dbReference type="ARBA" id="ARBA00006671"/>
    </source>
</evidence>
<accession>A0AAP9DCY7</accession>
<name>A0AAP9DCY7_9ENTR</name>
<sequence length="358" mass="39003">MYCPVRFITRTDVFFTSYFTAESFMCVLTLASRLKGWLFLVLLHTAPAMACTPFLAQGKASTLRVDVGNMVVHANALPGTPVYSKTFSWNEISDGGEQWIACNNGHSDDRDFDFNAFMSGLAQSPEIYHTNLNGVGVRISLRAISGFGGFPARMTTVPFTARVRTRAGQSDDSFRTGTLRVKVELVKTAAAVASGNLDYLDNHFLFAGDTSVAAIDIKGKIKVGACTLSASTPTTVQLPPTNLNKFERVGDTAGDMPFALQLDCNSAVGVKLRLEGNESASIKDKGVLKNDARHNQARGIGVQLLYQNAPVMFHKEMDMGTAAEGQYAIPLLARYYQTQRRVEAGEVNAVATYTLTYY</sequence>
<dbReference type="InterPro" id="IPR036937">
    <property type="entry name" value="Adhesion_dom_fimbrial_sf"/>
</dbReference>
<keyword evidence="5" id="KW-0812">Transmembrane</keyword>
<evidence type="ECO:0000259" key="6">
    <source>
        <dbReference type="Pfam" id="PF00419"/>
    </source>
</evidence>
<dbReference type="SUPFAM" id="SSF49401">
    <property type="entry name" value="Bacterial adhesins"/>
    <property type="match status" value="1"/>
</dbReference>
<evidence type="ECO:0000313" key="9">
    <source>
        <dbReference type="Proteomes" id="UP000317812"/>
    </source>
</evidence>
<evidence type="ECO:0000313" key="8">
    <source>
        <dbReference type="EMBL" id="QDK20543.1"/>
    </source>
</evidence>
<evidence type="ECO:0000256" key="5">
    <source>
        <dbReference type="SAM" id="Phobius"/>
    </source>
</evidence>
<dbReference type="Proteomes" id="UP000317812">
    <property type="component" value="Chromosome"/>
</dbReference>
<dbReference type="Pfam" id="PF22003">
    <property type="entry name" value="MrkDrd"/>
    <property type="match status" value="1"/>
</dbReference>
<keyword evidence="5" id="KW-0472">Membrane</keyword>
<comment type="similarity">
    <text evidence="2">Belongs to the fimbrial protein family.</text>
</comment>
<feature type="domain" description="MrkD-like receptor binding" evidence="7">
    <location>
        <begin position="64"/>
        <end position="197"/>
    </location>
</feature>
<reference evidence="8 9" key="1">
    <citation type="submission" date="2019-01" db="EMBL/GenBank/DDBJ databases">
        <title>Florfenicol resistance in Enterobacteriaceae and whole-genome sequence analysis of florfenicol-resistant Leclercia adecarboxylata strain R25.</title>
        <authorList>
            <person name="Bao Q."/>
            <person name="Ying Y."/>
        </authorList>
    </citation>
    <scope>NUCLEOTIDE SEQUENCE [LARGE SCALE GENOMIC DNA]</scope>
    <source>
        <strain evidence="8 9">R25</strain>
    </source>
</reference>
<dbReference type="InterPro" id="IPR000259">
    <property type="entry name" value="Adhesion_dom_fimbrial"/>
</dbReference>
<keyword evidence="3" id="KW-0732">Signal</keyword>
<dbReference type="InterPro" id="IPR054160">
    <property type="entry name" value="MrkD_recept-bd"/>
</dbReference>
<keyword evidence="4" id="KW-0281">Fimbrium</keyword>
<organism evidence="8 9">
    <name type="scientific">Leclercia adecarboxylata</name>
    <dbReference type="NCBI Taxonomy" id="83655"/>
    <lineage>
        <taxon>Bacteria</taxon>
        <taxon>Pseudomonadati</taxon>
        <taxon>Pseudomonadota</taxon>
        <taxon>Gammaproteobacteria</taxon>
        <taxon>Enterobacterales</taxon>
        <taxon>Enterobacteriaceae</taxon>
        <taxon>Leclercia</taxon>
    </lineage>
</organism>
<dbReference type="GO" id="GO:0043709">
    <property type="term" value="P:cell adhesion involved in single-species biofilm formation"/>
    <property type="evidence" value="ECO:0007669"/>
    <property type="project" value="TreeGrafter"/>
</dbReference>
<dbReference type="InterPro" id="IPR008966">
    <property type="entry name" value="Adhesion_dom_sf"/>
</dbReference>